<protein>
    <recommendedName>
        <fullName evidence="3">Acetone carboxylase</fullName>
    </recommendedName>
</protein>
<evidence type="ECO:0008006" key="3">
    <source>
        <dbReference type="Google" id="ProtNLM"/>
    </source>
</evidence>
<evidence type="ECO:0000313" key="2">
    <source>
        <dbReference type="Proteomes" id="UP000431744"/>
    </source>
</evidence>
<evidence type="ECO:0000313" key="1">
    <source>
        <dbReference type="EMBL" id="KAB1650571.1"/>
    </source>
</evidence>
<gene>
    <name evidence="1" type="ORF">F8O04_08140</name>
</gene>
<dbReference type="Proteomes" id="UP000431744">
    <property type="component" value="Unassembled WGS sequence"/>
</dbReference>
<keyword evidence="2" id="KW-1185">Reference proteome</keyword>
<name>A0A6H9WSG4_9MICO</name>
<dbReference type="OrthoDB" id="5193525at2"/>
<dbReference type="AlphaFoldDB" id="A0A6H9WSG4"/>
<reference evidence="1 2" key="1">
    <citation type="submission" date="2019-09" db="EMBL/GenBank/DDBJ databases">
        <title>Phylogeny of genus Pseudoclavibacter and closely related genus.</title>
        <authorList>
            <person name="Li Y."/>
        </authorList>
    </citation>
    <scope>NUCLEOTIDE SEQUENCE [LARGE SCALE GENOMIC DNA]</scope>
    <source>
        <strain evidence="1 2">EGI 60007</strain>
    </source>
</reference>
<comment type="caution">
    <text evidence="1">The sequence shown here is derived from an EMBL/GenBank/DDBJ whole genome shotgun (WGS) entry which is preliminary data.</text>
</comment>
<accession>A0A6H9WSG4</accession>
<proteinExistence type="predicted"/>
<organism evidence="1 2">
    <name type="scientific">Pseudoclavibacter endophyticus</name>
    <dbReference type="NCBI Taxonomy" id="1778590"/>
    <lineage>
        <taxon>Bacteria</taxon>
        <taxon>Bacillati</taxon>
        <taxon>Actinomycetota</taxon>
        <taxon>Actinomycetes</taxon>
        <taxon>Micrococcales</taxon>
        <taxon>Microbacteriaceae</taxon>
        <taxon>Pseudoclavibacter</taxon>
    </lineage>
</organism>
<sequence>MRAGKPAFDEPVCSRADCTEAATHRVEWRNPRIHEAGRIKIWLACDDHLEFLSGFLRARDFPVRVHRVGDDLDEAPVR</sequence>
<dbReference type="EMBL" id="WBJY01000001">
    <property type="protein sequence ID" value="KAB1650571.1"/>
    <property type="molecule type" value="Genomic_DNA"/>
</dbReference>